<dbReference type="SUPFAM" id="SSF158457">
    <property type="entry name" value="Orange domain-like"/>
    <property type="match status" value="1"/>
</dbReference>
<accession>A0ABM1BZ04</accession>
<evidence type="ECO:0000256" key="1">
    <source>
        <dbReference type="SAM" id="MobiDB-lite"/>
    </source>
</evidence>
<sequence>MNKFLLGFEECVREVETYLKKEDCDKKDTLQRLLQHLVQRSEDLKNTEDNVCDSISPLLPFSTDVQDHNSSPYSNRLEPCCHIRKNSDTVTSIGRCERLSNSREYCTLGVTELRLVPKRLANGEFALVLPQRVASSVNYGDVNSRTATTFRFARPGSSDPSTFHQDTSSTVSSRNEADSPTFGNNPKCFNSESPSPLSSETSDFSSDESLVKPRERQELSLPHPADNYFEDIPRNQSSFSDNVWRPW</sequence>
<evidence type="ECO:0000313" key="4">
    <source>
        <dbReference type="RefSeq" id="XP_013791346.1"/>
    </source>
</evidence>
<keyword evidence="3" id="KW-1185">Reference proteome</keyword>
<name>A0ABM1BZ04_LIMPO</name>
<feature type="region of interest" description="Disordered" evidence="1">
    <location>
        <begin position="151"/>
        <end position="247"/>
    </location>
</feature>
<reference evidence="4" key="1">
    <citation type="submission" date="2025-08" db="UniProtKB">
        <authorList>
            <consortium name="RefSeq"/>
        </authorList>
    </citation>
    <scope>IDENTIFICATION</scope>
    <source>
        <tissue evidence="4">Muscle</tissue>
    </source>
</reference>
<proteinExistence type="predicted"/>
<dbReference type="Proteomes" id="UP000694941">
    <property type="component" value="Unplaced"/>
</dbReference>
<evidence type="ECO:0000259" key="2">
    <source>
        <dbReference type="PROSITE" id="PS51054"/>
    </source>
</evidence>
<protein>
    <submittedName>
        <fullName evidence="4">Uncharacterized protein LOC106475195</fullName>
    </submittedName>
</protein>
<feature type="compositionally biased region" description="Basic and acidic residues" evidence="1">
    <location>
        <begin position="209"/>
        <end position="218"/>
    </location>
</feature>
<feature type="compositionally biased region" description="Low complexity" evidence="1">
    <location>
        <begin position="191"/>
        <end position="208"/>
    </location>
</feature>
<feature type="domain" description="Orange" evidence="2">
    <location>
        <begin position="4"/>
        <end position="37"/>
    </location>
</feature>
<dbReference type="InterPro" id="IPR003650">
    <property type="entry name" value="Orange_dom"/>
</dbReference>
<feature type="compositionally biased region" description="Polar residues" evidence="1">
    <location>
        <begin position="158"/>
        <end position="174"/>
    </location>
</feature>
<dbReference type="PROSITE" id="PS51054">
    <property type="entry name" value="ORANGE"/>
    <property type="match status" value="1"/>
</dbReference>
<dbReference type="GeneID" id="106475195"/>
<gene>
    <name evidence="4" type="primary">LOC106475195</name>
</gene>
<dbReference type="RefSeq" id="XP_013791346.1">
    <property type="nucleotide sequence ID" value="XM_013935892.2"/>
</dbReference>
<dbReference type="Gene3D" id="6.10.250.980">
    <property type="match status" value="1"/>
</dbReference>
<feature type="compositionally biased region" description="Polar residues" evidence="1">
    <location>
        <begin position="181"/>
        <end position="190"/>
    </location>
</feature>
<evidence type="ECO:0000313" key="3">
    <source>
        <dbReference type="Proteomes" id="UP000694941"/>
    </source>
</evidence>
<organism evidence="3 4">
    <name type="scientific">Limulus polyphemus</name>
    <name type="common">Atlantic horseshoe crab</name>
    <dbReference type="NCBI Taxonomy" id="6850"/>
    <lineage>
        <taxon>Eukaryota</taxon>
        <taxon>Metazoa</taxon>
        <taxon>Ecdysozoa</taxon>
        <taxon>Arthropoda</taxon>
        <taxon>Chelicerata</taxon>
        <taxon>Merostomata</taxon>
        <taxon>Xiphosura</taxon>
        <taxon>Limulidae</taxon>
        <taxon>Limulus</taxon>
    </lineage>
</organism>